<keyword evidence="6 8" id="KW-1133">Transmembrane helix</keyword>
<feature type="transmembrane region" description="Helical" evidence="8">
    <location>
        <begin position="77"/>
        <end position="101"/>
    </location>
</feature>
<feature type="transmembrane region" description="Helical" evidence="8">
    <location>
        <begin position="197"/>
        <end position="215"/>
    </location>
</feature>
<evidence type="ECO:0000256" key="4">
    <source>
        <dbReference type="ARBA" id="ARBA00022475"/>
    </source>
</evidence>
<dbReference type="eggNOG" id="COG2814">
    <property type="taxonomic scope" value="Bacteria"/>
</dbReference>
<reference evidence="10 11" key="1">
    <citation type="submission" date="2014-08" db="EMBL/GenBank/DDBJ databases">
        <authorList>
            <person name="den Bakker H.C."/>
        </authorList>
    </citation>
    <scope>NUCLEOTIDE SEQUENCE [LARGE SCALE GENOMIC DNA]</scope>
    <source>
        <strain evidence="10 11">DSM 18334</strain>
    </source>
</reference>
<dbReference type="STRING" id="268407.PWYN_05590"/>
<dbReference type="GO" id="GO:0022857">
    <property type="term" value="F:transmembrane transporter activity"/>
    <property type="evidence" value="ECO:0007669"/>
    <property type="project" value="InterPro"/>
</dbReference>
<gene>
    <name evidence="10" type="ORF">PWYN_05590</name>
</gene>
<comment type="caution">
    <text evidence="10">The sequence shown here is derived from an EMBL/GenBank/DDBJ whole genome shotgun (WGS) entry which is preliminary data.</text>
</comment>
<feature type="transmembrane region" description="Helical" evidence="8">
    <location>
        <begin position="398"/>
        <end position="417"/>
    </location>
</feature>
<feature type="transmembrane region" description="Helical" evidence="8">
    <location>
        <begin position="135"/>
        <end position="154"/>
    </location>
</feature>
<evidence type="ECO:0000256" key="8">
    <source>
        <dbReference type="SAM" id="Phobius"/>
    </source>
</evidence>
<dbReference type="AlphaFoldDB" id="A0A098M8K7"/>
<evidence type="ECO:0000313" key="10">
    <source>
        <dbReference type="EMBL" id="KGE18884.1"/>
    </source>
</evidence>
<evidence type="ECO:0000256" key="1">
    <source>
        <dbReference type="ARBA" id="ARBA00004651"/>
    </source>
</evidence>
<organism evidence="10 11">
    <name type="scientific">Paenibacillus wynnii</name>
    <dbReference type="NCBI Taxonomy" id="268407"/>
    <lineage>
        <taxon>Bacteria</taxon>
        <taxon>Bacillati</taxon>
        <taxon>Bacillota</taxon>
        <taxon>Bacilli</taxon>
        <taxon>Bacillales</taxon>
        <taxon>Paenibacillaceae</taxon>
        <taxon>Paenibacillus</taxon>
    </lineage>
</organism>
<evidence type="ECO:0000256" key="7">
    <source>
        <dbReference type="ARBA" id="ARBA00023136"/>
    </source>
</evidence>
<evidence type="ECO:0000256" key="2">
    <source>
        <dbReference type="ARBA" id="ARBA00008537"/>
    </source>
</evidence>
<keyword evidence="7 8" id="KW-0472">Membrane</keyword>
<dbReference type="NCBIfam" id="TIGR00711">
    <property type="entry name" value="efflux_EmrB"/>
    <property type="match status" value="1"/>
</dbReference>
<feature type="transmembrane region" description="Helical" evidence="8">
    <location>
        <begin position="302"/>
        <end position="323"/>
    </location>
</feature>
<comment type="similarity">
    <text evidence="2">Belongs to the major facilitator superfamily. EmrB family.</text>
</comment>
<feature type="transmembrane region" description="Helical" evidence="8">
    <location>
        <begin position="166"/>
        <end position="185"/>
    </location>
</feature>
<dbReference type="GO" id="GO:0005886">
    <property type="term" value="C:plasma membrane"/>
    <property type="evidence" value="ECO:0007669"/>
    <property type="project" value="UniProtKB-SubCell"/>
</dbReference>
<protein>
    <submittedName>
        <fullName evidence="10">EmrB/QacA subfamily drug resistance transporter</fullName>
    </submittedName>
</protein>
<dbReference type="Pfam" id="PF07690">
    <property type="entry name" value="MFS_1"/>
    <property type="match status" value="1"/>
</dbReference>
<dbReference type="InterPro" id="IPR020846">
    <property type="entry name" value="MFS_dom"/>
</dbReference>
<feature type="transmembrane region" description="Helical" evidence="8">
    <location>
        <begin position="330"/>
        <end position="350"/>
    </location>
</feature>
<keyword evidence="4" id="KW-1003">Cell membrane</keyword>
<evidence type="ECO:0000256" key="3">
    <source>
        <dbReference type="ARBA" id="ARBA00022448"/>
    </source>
</evidence>
<name>A0A098M8K7_9BACL</name>
<feature type="transmembrane region" description="Helical" evidence="8">
    <location>
        <begin position="107"/>
        <end position="128"/>
    </location>
</feature>
<feature type="transmembrane region" description="Helical" evidence="8">
    <location>
        <begin position="265"/>
        <end position="290"/>
    </location>
</feature>
<keyword evidence="5 8" id="KW-0812">Transmembrane</keyword>
<feature type="transmembrane region" description="Helical" evidence="8">
    <location>
        <begin position="437"/>
        <end position="457"/>
    </location>
</feature>
<accession>A0A098M8K7</accession>
<dbReference type="OrthoDB" id="9816041at2"/>
<evidence type="ECO:0000256" key="6">
    <source>
        <dbReference type="ARBA" id="ARBA00022989"/>
    </source>
</evidence>
<dbReference type="InterPro" id="IPR036259">
    <property type="entry name" value="MFS_trans_sf"/>
</dbReference>
<dbReference type="SUPFAM" id="SSF103473">
    <property type="entry name" value="MFS general substrate transporter"/>
    <property type="match status" value="1"/>
</dbReference>
<proteinExistence type="inferred from homology"/>
<dbReference type="PRINTS" id="PR01036">
    <property type="entry name" value="TCRTETB"/>
</dbReference>
<feature type="transmembrane region" description="Helical" evidence="8">
    <location>
        <begin position="50"/>
        <end position="70"/>
    </location>
</feature>
<dbReference type="PROSITE" id="PS50850">
    <property type="entry name" value="MFS"/>
    <property type="match status" value="1"/>
</dbReference>
<feature type="domain" description="Major facilitator superfamily (MFS) profile" evidence="9">
    <location>
        <begin position="12"/>
        <end position="461"/>
    </location>
</feature>
<feature type="transmembrane region" description="Helical" evidence="8">
    <location>
        <begin position="12"/>
        <end position="30"/>
    </location>
</feature>
<keyword evidence="3" id="KW-0813">Transport</keyword>
<dbReference type="PANTHER" id="PTHR42718">
    <property type="entry name" value="MAJOR FACILITATOR SUPERFAMILY MULTIDRUG TRANSPORTER MFSC"/>
    <property type="match status" value="1"/>
</dbReference>
<dbReference type="EMBL" id="JQCR01000002">
    <property type="protein sequence ID" value="KGE18884.1"/>
    <property type="molecule type" value="Genomic_DNA"/>
</dbReference>
<dbReference type="Gene3D" id="1.20.1720.10">
    <property type="entry name" value="Multidrug resistance protein D"/>
    <property type="match status" value="1"/>
</dbReference>
<comment type="subcellular location">
    <subcellularLocation>
        <location evidence="1">Cell membrane</location>
        <topology evidence="1">Multi-pass membrane protein</topology>
    </subcellularLocation>
</comment>
<evidence type="ECO:0000259" key="9">
    <source>
        <dbReference type="PROSITE" id="PS50850"/>
    </source>
</evidence>
<dbReference type="PANTHER" id="PTHR42718:SF9">
    <property type="entry name" value="MAJOR FACILITATOR SUPERFAMILY MULTIDRUG TRANSPORTER MFSC"/>
    <property type="match status" value="1"/>
</dbReference>
<dbReference type="Proteomes" id="UP000029734">
    <property type="component" value="Unassembled WGS sequence"/>
</dbReference>
<feature type="transmembrane region" description="Helical" evidence="8">
    <location>
        <begin position="227"/>
        <end position="244"/>
    </location>
</feature>
<sequence>MKQITPTRPGLIVASLVIANFLAQLMQTMLNTALPRMMTDLGIQEDKGQWLITVYFLVAGIVVPVAGFLLGRFSTRALFFASGAAFITGTLLAAVSADFALVLSGRLIQGAGAGLLMPLFQTTILRVFPKEKIGLAMGLVGLVMGLAPALGPALSGLVVEHHSWRILFYGVLPVAMANLVLAWFTLRNVGERSEARLDLRSVMYSSLGFAGLMYGLSTAGDQGGSALFSWAVLLAGSGMIAVFIGRQLKLSEPLLDFRLFRYRMFTHASVIGVILFFVMIGVELFLPLYAQKVRGLTPRESGLMLLPGALLMGISGLCSGRLYDRFGARMLTRISFLCMTVTLLLLAVMIPLEPPFLLLMLLFALFMIEIGFIMSPITAFTMTQVPANMIKHASPMTITLRSLSGSMSGVVLVSVMTSVSLDHTTVLSGGLMLGIQLVFWILAAMAGLGFVLTFLLNESVKLDDSGK</sequence>
<dbReference type="InterPro" id="IPR004638">
    <property type="entry name" value="EmrB-like"/>
</dbReference>
<feature type="transmembrane region" description="Helical" evidence="8">
    <location>
        <begin position="356"/>
        <end position="377"/>
    </location>
</feature>
<evidence type="ECO:0000256" key="5">
    <source>
        <dbReference type="ARBA" id="ARBA00022692"/>
    </source>
</evidence>
<keyword evidence="11" id="KW-1185">Reference proteome</keyword>
<dbReference type="RefSeq" id="WP_036649244.1">
    <property type="nucleotide sequence ID" value="NZ_JQCR01000002.1"/>
</dbReference>
<dbReference type="Gene3D" id="1.20.1250.20">
    <property type="entry name" value="MFS general substrate transporter like domains"/>
    <property type="match status" value="1"/>
</dbReference>
<reference evidence="10 11" key="2">
    <citation type="submission" date="2014-10" db="EMBL/GenBank/DDBJ databases">
        <title>Comparative genomics of the Paenibacillus odorifer group.</title>
        <authorList>
            <person name="Tsai Y.-C."/>
            <person name="Martin N."/>
            <person name="Korlach J."/>
            <person name="Wiedmann M."/>
        </authorList>
    </citation>
    <scope>NUCLEOTIDE SEQUENCE [LARGE SCALE GENOMIC DNA]</scope>
    <source>
        <strain evidence="10 11">DSM 18334</strain>
    </source>
</reference>
<evidence type="ECO:0000313" key="11">
    <source>
        <dbReference type="Proteomes" id="UP000029734"/>
    </source>
</evidence>
<dbReference type="InterPro" id="IPR011701">
    <property type="entry name" value="MFS"/>
</dbReference>